<evidence type="ECO:0000256" key="3">
    <source>
        <dbReference type="ARBA" id="ARBA00022737"/>
    </source>
</evidence>
<dbReference type="InterPro" id="IPR050888">
    <property type="entry name" value="ZnF_C2H2-type_TF"/>
</dbReference>
<evidence type="ECO:0000259" key="9">
    <source>
        <dbReference type="PROSITE" id="PS50157"/>
    </source>
</evidence>
<feature type="region of interest" description="Disordered" evidence="8">
    <location>
        <begin position="268"/>
        <end position="365"/>
    </location>
</feature>
<dbReference type="PROSITE" id="PS00028">
    <property type="entry name" value="ZINC_FINGER_C2H2_1"/>
    <property type="match status" value="3"/>
</dbReference>
<dbReference type="GO" id="GO:0008270">
    <property type="term" value="F:zinc ion binding"/>
    <property type="evidence" value="ECO:0007669"/>
    <property type="project" value="UniProtKB-KW"/>
</dbReference>
<dbReference type="Proteomes" id="UP001075354">
    <property type="component" value="Chromosome 6"/>
</dbReference>
<dbReference type="Gene3D" id="3.30.160.60">
    <property type="entry name" value="Classic Zinc Finger"/>
    <property type="match status" value="2"/>
</dbReference>
<dbReference type="PROSITE" id="PS50157">
    <property type="entry name" value="ZINC_FINGER_C2H2_2"/>
    <property type="match status" value="1"/>
</dbReference>
<feature type="domain" description="C2H2-type" evidence="9">
    <location>
        <begin position="1291"/>
        <end position="1319"/>
    </location>
</feature>
<evidence type="ECO:0000256" key="7">
    <source>
        <dbReference type="PROSITE-ProRule" id="PRU00042"/>
    </source>
</evidence>
<dbReference type="PANTHER" id="PTHR24406">
    <property type="entry name" value="TRANSCRIPTIONAL REPRESSOR CTCFL-RELATED"/>
    <property type="match status" value="1"/>
</dbReference>
<keyword evidence="6" id="KW-0539">Nucleus</keyword>
<organism evidence="10 11">
    <name type="scientific">Megalurothrips usitatus</name>
    <name type="common">bean blossom thrips</name>
    <dbReference type="NCBI Taxonomy" id="439358"/>
    <lineage>
        <taxon>Eukaryota</taxon>
        <taxon>Metazoa</taxon>
        <taxon>Ecdysozoa</taxon>
        <taxon>Arthropoda</taxon>
        <taxon>Hexapoda</taxon>
        <taxon>Insecta</taxon>
        <taxon>Pterygota</taxon>
        <taxon>Neoptera</taxon>
        <taxon>Paraneoptera</taxon>
        <taxon>Thysanoptera</taxon>
        <taxon>Terebrantia</taxon>
        <taxon>Thripoidea</taxon>
        <taxon>Thripidae</taxon>
        <taxon>Megalurothrips</taxon>
    </lineage>
</organism>
<evidence type="ECO:0000313" key="11">
    <source>
        <dbReference type="Proteomes" id="UP001075354"/>
    </source>
</evidence>
<feature type="compositionally biased region" description="Polar residues" evidence="8">
    <location>
        <begin position="276"/>
        <end position="296"/>
    </location>
</feature>
<evidence type="ECO:0000313" key="10">
    <source>
        <dbReference type="EMBL" id="KAJ1526691.1"/>
    </source>
</evidence>
<keyword evidence="3" id="KW-0677">Repeat</keyword>
<dbReference type="GO" id="GO:0005634">
    <property type="term" value="C:nucleus"/>
    <property type="evidence" value="ECO:0007669"/>
    <property type="project" value="UniProtKB-SubCell"/>
</dbReference>
<keyword evidence="11" id="KW-1185">Reference proteome</keyword>
<dbReference type="SMART" id="SM00355">
    <property type="entry name" value="ZnF_C2H2"/>
    <property type="match status" value="5"/>
</dbReference>
<keyword evidence="4 7" id="KW-0863">Zinc-finger</keyword>
<evidence type="ECO:0000256" key="2">
    <source>
        <dbReference type="ARBA" id="ARBA00022723"/>
    </source>
</evidence>
<name>A0AAV7XKM4_9NEOP</name>
<feature type="compositionally biased region" description="Polar residues" evidence="8">
    <location>
        <begin position="306"/>
        <end position="342"/>
    </location>
</feature>
<protein>
    <recommendedName>
        <fullName evidence="9">C2H2-type domain-containing protein</fullName>
    </recommendedName>
</protein>
<dbReference type="InterPro" id="IPR004875">
    <property type="entry name" value="DDE_SF_endonuclease_dom"/>
</dbReference>
<feature type="region of interest" description="Disordered" evidence="8">
    <location>
        <begin position="1165"/>
        <end position="1196"/>
    </location>
</feature>
<dbReference type="InterPro" id="IPR013087">
    <property type="entry name" value="Znf_C2H2_type"/>
</dbReference>
<dbReference type="EMBL" id="JAPTSV010000006">
    <property type="protein sequence ID" value="KAJ1526691.1"/>
    <property type="molecule type" value="Genomic_DNA"/>
</dbReference>
<evidence type="ECO:0000256" key="1">
    <source>
        <dbReference type="ARBA" id="ARBA00004123"/>
    </source>
</evidence>
<evidence type="ECO:0000256" key="5">
    <source>
        <dbReference type="ARBA" id="ARBA00022833"/>
    </source>
</evidence>
<dbReference type="GO" id="GO:0003676">
    <property type="term" value="F:nucleic acid binding"/>
    <property type="evidence" value="ECO:0007669"/>
    <property type="project" value="InterPro"/>
</dbReference>
<keyword evidence="5" id="KW-0862">Zinc</keyword>
<accession>A0AAV7XKM4</accession>
<gene>
    <name evidence="10" type="ORF">ONE63_008271</name>
</gene>
<evidence type="ECO:0000256" key="8">
    <source>
        <dbReference type="SAM" id="MobiDB-lite"/>
    </source>
</evidence>
<proteinExistence type="predicted"/>
<evidence type="ECO:0000256" key="4">
    <source>
        <dbReference type="ARBA" id="ARBA00022771"/>
    </source>
</evidence>
<keyword evidence="2" id="KW-0479">Metal-binding</keyword>
<comment type="caution">
    <text evidence="10">The sequence shown here is derived from an EMBL/GenBank/DDBJ whole genome shotgun (WGS) entry which is preliminary data.</text>
</comment>
<reference evidence="10" key="1">
    <citation type="submission" date="2022-12" db="EMBL/GenBank/DDBJ databases">
        <title>Chromosome-level genome assembly of the bean flower thrips Megalurothrips usitatus.</title>
        <authorList>
            <person name="Ma L."/>
            <person name="Liu Q."/>
            <person name="Li H."/>
            <person name="Cai W."/>
        </authorList>
    </citation>
    <scope>NUCLEOTIDE SEQUENCE</scope>
    <source>
        <strain evidence="10">Cailab_2022a</strain>
    </source>
</reference>
<evidence type="ECO:0000256" key="6">
    <source>
        <dbReference type="ARBA" id="ARBA00023242"/>
    </source>
</evidence>
<sequence length="1468" mass="163934">MTSVLKKQSVLRKKTAPVDHAKMSLQMDYWPEQLSETQKAFYNKAEKEYNDIMARVSNFITNEMGSVCESGSDVLVLQGPPVPTPIATSLNSISTPVSQHLGALHKTRLYPIQTPPSQQVSAIQAASSQQLVIQNASVPSGARVARTTQATAAGTIQTPQGTIQLVVDPRIGLYGTALWNNPSSGIVQSGSVPQIPTMSVSQSSAPVIGKVVHTGPVSQVQAGSLAQSSGKVVHTGSLQHTSISQLPISIQPAIVSSVSVQPALAKGRAVPAPSRSAVTDTTPSAQATGSLPSTGRTAAPPKTKGKSSGTPVGALAQTTIPTSATKPTENNSVGGLSAGTSGKKQDEVKTNASGPDSREIAFNKHSGKTFPSLVVSARPHLRIRDIAQSKQTHDRSSLDSKVKCVLMYTSTKFSEWLIQQEIVRTEQYCEIHTGKDGGPLKMKLGMYSDVSKFPYSGGYVWISECCPNKYVSLFSGSIFESAPHPPSVLLKLMYHWCCQTNVQNVIQWVKVDNIYVKSFFTFMRSICIAAVHEKHEKLGGPQKKVEVGVISLGTTSQDGNMRQVKVEVLGVMDSESKLVRLKAVEPLQDGERNYKRRFLKILEPLRHWVHKDSVIVTDFTVDKGTLLGMGFSQVHQSNIPDPPNQTAKLSNQNIMEYLRRIVPRMFQSTLSLLSRQIIQQFLDELVWRERWGPVPSQAFDSLVSHLASETKLDTGDSLVCKLNKIAANPFRDWAFKHWKYDGYVAPEPILEPVSGAQHRVAEMMTRRSPSEEEECQPSIAVTKKFEYKISAEMENQLLVAIQKIDQGSSLRNAVKSSKVPRFLLLERATDVLKKKVNPGTPFTDDEEADIKEHLMTLHDWGYPFGRWDLRLVVKQYLDACGRSEPRFKENFPGDMWIEKYLYRHPIVAEKLCRNIPSRGTFVDMEAVKRYILNLSLVIPTVQPENVMNFMEIGLTGDPLKSMVLELRDLRYPVGKRKAKSSAAVMIACTAAGKVLPSYIIFEGKRNIMGTGKFAGEYYGSKTGWFDETAFQYWLESVVFPWADNLPGKKVLIGDNLAQLFTVKTLAHCEEKKITFVSMPCNVSKVLSPLDVVLCEKLKTQWRTQCRLWASSNSDKIITPEEFPTRIYELLRSTLKQDMPEHLRTSFKHVGLYPFNTRSVMNALEKGGLPLNDNSQDKGNKKKKPSTESDDVSTKRKTTIESSVIEEVVIDDDHEKQLNHVGSELKNNTQLTKLETYYYGTKKPVNSELDYKVENLSTRCPYCQTHIADNITLMRHLMAHPDSSYSGQEWPSMCRYCTTTFSDSEELEKHITELHTGMSSPNNFCLICSEKMASREALILHMQSTHHKLELPYVCNVCLFRSSEHYKVVEHFYETHAGGEKIQCPYCLKCVPIINMGKKLPSNVFFFMHHVKNHQASKSSVKCEKCSLRFLRKDVLKEHMNADHFSLHDDPGKSNSCVFNTRQKCHSLN</sequence>
<dbReference type="Pfam" id="PF03184">
    <property type="entry name" value="DDE_1"/>
    <property type="match status" value="1"/>
</dbReference>
<comment type="subcellular location">
    <subcellularLocation>
        <location evidence="1">Nucleus</location>
    </subcellularLocation>
</comment>